<evidence type="ECO:0000256" key="1">
    <source>
        <dbReference type="SAM" id="MobiDB-lite"/>
    </source>
</evidence>
<accession>A0A9N7VI95</accession>
<gene>
    <name evidence="2" type="ORF">PLEPLA_LOCUS36443</name>
</gene>
<sequence length="76" mass="8129">MENNSAEEAETLRGGAPGDTLCPVAGGRKEGGLAVYVGQNDVIMGRCKPAKLNCRSFSTPPIESPLSLFQRVPPWR</sequence>
<reference evidence="2" key="1">
    <citation type="submission" date="2020-03" db="EMBL/GenBank/DDBJ databases">
        <authorList>
            <person name="Weist P."/>
        </authorList>
    </citation>
    <scope>NUCLEOTIDE SEQUENCE</scope>
</reference>
<feature type="region of interest" description="Disordered" evidence="1">
    <location>
        <begin position="1"/>
        <end position="20"/>
    </location>
</feature>
<name>A0A9N7VI95_PLEPL</name>
<organism evidence="2 3">
    <name type="scientific">Pleuronectes platessa</name>
    <name type="common">European plaice</name>
    <dbReference type="NCBI Taxonomy" id="8262"/>
    <lineage>
        <taxon>Eukaryota</taxon>
        <taxon>Metazoa</taxon>
        <taxon>Chordata</taxon>
        <taxon>Craniata</taxon>
        <taxon>Vertebrata</taxon>
        <taxon>Euteleostomi</taxon>
        <taxon>Actinopterygii</taxon>
        <taxon>Neopterygii</taxon>
        <taxon>Teleostei</taxon>
        <taxon>Neoteleostei</taxon>
        <taxon>Acanthomorphata</taxon>
        <taxon>Carangaria</taxon>
        <taxon>Pleuronectiformes</taxon>
        <taxon>Pleuronectoidei</taxon>
        <taxon>Pleuronectidae</taxon>
        <taxon>Pleuronectes</taxon>
    </lineage>
</organism>
<dbReference type="Proteomes" id="UP001153269">
    <property type="component" value="Unassembled WGS sequence"/>
</dbReference>
<dbReference type="AlphaFoldDB" id="A0A9N7VI95"/>
<proteinExistence type="predicted"/>
<dbReference type="EMBL" id="CADEAL010003990">
    <property type="protein sequence ID" value="CAB1448794.1"/>
    <property type="molecule type" value="Genomic_DNA"/>
</dbReference>
<evidence type="ECO:0000313" key="2">
    <source>
        <dbReference type="EMBL" id="CAB1448794.1"/>
    </source>
</evidence>
<protein>
    <submittedName>
        <fullName evidence="2">Uncharacterized protein</fullName>
    </submittedName>
</protein>
<evidence type="ECO:0000313" key="3">
    <source>
        <dbReference type="Proteomes" id="UP001153269"/>
    </source>
</evidence>
<keyword evidence="3" id="KW-1185">Reference proteome</keyword>
<comment type="caution">
    <text evidence="2">The sequence shown here is derived from an EMBL/GenBank/DDBJ whole genome shotgun (WGS) entry which is preliminary data.</text>
</comment>